<feature type="domain" description="Response regulatory" evidence="3">
    <location>
        <begin position="4"/>
        <end position="119"/>
    </location>
</feature>
<dbReference type="OrthoDB" id="9806704at2"/>
<sequence>MDKKIVLAETSALLTQLISSRLKDESFDVMCFDDGKDAGMYILDNNVDCILSDVRLKTISGTQLCCIVKNYFERNSVPFILFSTDSADNDFWTKHSGANHIVTLERNSVENLVLALRESFSVKPPAEENVAVEAFKRNEAAALHSARCETDLTLTVINEIERSRHYYLLLNSILGLSPFVHDTDVLVKEIFKTIRSLCTFDAIALFLNDEPLCFYHTGIDHFAVTENSFYKICEKDFQSCSGNLAGFSCRTKEISDGAEVSDGKDFNSYLHFPIDGASFIGTLHIASKRSAFFTDKESSSLEYLCRNLGFVLEEAVRFRKSHLVESRLRSAFSKFVPAEIIDDLIKADNTEKKASNEKRKVAILICDIRNFTNISEVNQPESVVDFLNGYFTRMVSIIKKHGGSIDKFIGDAIMAIFGAPVSYVDNASRAADAALEMISVLPEISLSSLELPAGVKFDVGIGVHYGEVIVGNIGCEDKIDYTVIGDSVNLASRLEGLTKQYGVKIILSEAAKENLRAGYNLMQVDTVKVKGKNQGVRIYRSDLQPLNDAYVQVYEKGLSMYMNGAFSLALSYFEEALRHSPEDKSACLMKQRCVEFMEKKPENWDGAIALTSK</sequence>
<keyword evidence="2" id="KW-0802">TPR repeat</keyword>
<dbReference type="EMBL" id="CP002696">
    <property type="protein sequence ID" value="AEE16914.1"/>
    <property type="molecule type" value="Genomic_DNA"/>
</dbReference>
<dbReference type="InterPro" id="IPR011990">
    <property type="entry name" value="TPR-like_helical_dom_sf"/>
</dbReference>
<accession>F4LNS9</accession>
<dbReference type="GO" id="GO:0006171">
    <property type="term" value="P:cAMP biosynthetic process"/>
    <property type="evidence" value="ECO:0007669"/>
    <property type="project" value="TreeGrafter"/>
</dbReference>
<dbReference type="PROSITE" id="PS50005">
    <property type="entry name" value="TPR"/>
    <property type="match status" value="1"/>
</dbReference>
<reference evidence="6" key="1">
    <citation type="submission" date="2011-04" db="EMBL/GenBank/DDBJ databases">
        <title>The complete genome of Treponema brennaborense DSM 12168.</title>
        <authorList>
            <person name="Lucas S."/>
            <person name="Han J."/>
            <person name="Lapidus A."/>
            <person name="Bruce D."/>
            <person name="Goodwin L."/>
            <person name="Pitluck S."/>
            <person name="Peters L."/>
            <person name="Kyrpides N."/>
            <person name="Mavromatis K."/>
            <person name="Ivanova N."/>
            <person name="Mikhailova N."/>
            <person name="Pagani I."/>
            <person name="Teshima H."/>
            <person name="Detter J.C."/>
            <person name="Tapia R."/>
            <person name="Han C."/>
            <person name="Land M."/>
            <person name="Hauser L."/>
            <person name="Markowitz V."/>
            <person name="Cheng J.-F."/>
            <person name="Hugenholtz P."/>
            <person name="Woyke T."/>
            <person name="Wu D."/>
            <person name="Gronow S."/>
            <person name="Wellnitz S."/>
            <person name="Brambilla E."/>
            <person name="Klenk H.-P."/>
            <person name="Eisen J.A."/>
        </authorList>
    </citation>
    <scope>NUCLEOTIDE SEQUENCE [LARGE SCALE GENOMIC DNA]</scope>
    <source>
        <strain evidence="6">DSM 12168 / CIP 105900 / DD5/3</strain>
    </source>
</reference>
<dbReference type="PANTHER" id="PTHR43081">
    <property type="entry name" value="ADENYLATE CYCLASE, TERMINAL-DIFFERENTIATION SPECIFIC-RELATED"/>
    <property type="match status" value="1"/>
</dbReference>
<dbReference type="PROSITE" id="PS50125">
    <property type="entry name" value="GUANYLATE_CYCLASE_2"/>
    <property type="match status" value="1"/>
</dbReference>
<evidence type="ECO:0000259" key="3">
    <source>
        <dbReference type="PROSITE" id="PS50110"/>
    </source>
</evidence>
<dbReference type="PROSITE" id="PS50110">
    <property type="entry name" value="RESPONSE_REGULATORY"/>
    <property type="match status" value="1"/>
</dbReference>
<dbReference type="Gene3D" id="3.40.50.2300">
    <property type="match status" value="1"/>
</dbReference>
<evidence type="ECO:0000313" key="5">
    <source>
        <dbReference type="EMBL" id="AEE16914.1"/>
    </source>
</evidence>
<dbReference type="InterPro" id="IPR011006">
    <property type="entry name" value="CheY-like_superfamily"/>
</dbReference>
<dbReference type="InterPro" id="IPR029787">
    <property type="entry name" value="Nucleotide_cyclase"/>
</dbReference>
<dbReference type="Pfam" id="PF00072">
    <property type="entry name" value="Response_reg"/>
    <property type="match status" value="1"/>
</dbReference>
<keyword evidence="6" id="KW-1185">Reference proteome</keyword>
<dbReference type="GO" id="GO:0000160">
    <property type="term" value="P:phosphorelay signal transduction system"/>
    <property type="evidence" value="ECO:0007669"/>
    <property type="project" value="InterPro"/>
</dbReference>
<dbReference type="PANTHER" id="PTHR43081:SF1">
    <property type="entry name" value="ADENYLATE CYCLASE, TERMINAL-DIFFERENTIATION SPECIFIC"/>
    <property type="match status" value="1"/>
</dbReference>
<dbReference type="Pfam" id="PF00211">
    <property type="entry name" value="Guanylate_cyc"/>
    <property type="match status" value="1"/>
</dbReference>
<dbReference type="SUPFAM" id="SSF52172">
    <property type="entry name" value="CheY-like"/>
    <property type="match status" value="1"/>
</dbReference>
<dbReference type="Gene3D" id="3.30.70.1230">
    <property type="entry name" value="Nucleotide cyclase"/>
    <property type="match status" value="1"/>
</dbReference>
<dbReference type="GO" id="GO:0004016">
    <property type="term" value="F:adenylate cyclase activity"/>
    <property type="evidence" value="ECO:0007669"/>
    <property type="project" value="UniProtKB-ARBA"/>
</dbReference>
<evidence type="ECO:0000256" key="2">
    <source>
        <dbReference type="PROSITE-ProRule" id="PRU00339"/>
    </source>
</evidence>
<dbReference type="RefSeq" id="WP_013758619.1">
    <property type="nucleotide sequence ID" value="NC_015500.1"/>
</dbReference>
<evidence type="ECO:0000313" key="6">
    <source>
        <dbReference type="Proteomes" id="UP000006546"/>
    </source>
</evidence>
<dbReference type="SUPFAM" id="SSF55781">
    <property type="entry name" value="GAF domain-like"/>
    <property type="match status" value="1"/>
</dbReference>
<feature type="repeat" description="TPR" evidence="2">
    <location>
        <begin position="550"/>
        <end position="583"/>
    </location>
</feature>
<feature type="modified residue" description="4-aspartylphosphate" evidence="1">
    <location>
        <position position="53"/>
    </location>
</feature>
<evidence type="ECO:0000256" key="1">
    <source>
        <dbReference type="PROSITE-ProRule" id="PRU00169"/>
    </source>
</evidence>
<dbReference type="InterPro" id="IPR050697">
    <property type="entry name" value="Adenylyl/Guanylyl_Cyclase_3/4"/>
</dbReference>
<proteinExistence type="predicted"/>
<keyword evidence="1" id="KW-0597">Phosphoprotein</keyword>
<dbReference type="KEGG" id="tbe:Trebr_1490"/>
<dbReference type="InterPro" id="IPR019734">
    <property type="entry name" value="TPR_rpt"/>
</dbReference>
<dbReference type="InterPro" id="IPR001789">
    <property type="entry name" value="Sig_transdc_resp-reg_receiver"/>
</dbReference>
<dbReference type="AlphaFoldDB" id="F4LNS9"/>
<dbReference type="InterPro" id="IPR001054">
    <property type="entry name" value="A/G_cyclase"/>
</dbReference>
<dbReference type="SMART" id="SM00044">
    <property type="entry name" value="CYCc"/>
    <property type="match status" value="1"/>
</dbReference>
<organism evidence="5 6">
    <name type="scientific">Treponema brennaborense (strain DSM 12168 / CIP 105900 / DD5/3)</name>
    <dbReference type="NCBI Taxonomy" id="906968"/>
    <lineage>
        <taxon>Bacteria</taxon>
        <taxon>Pseudomonadati</taxon>
        <taxon>Spirochaetota</taxon>
        <taxon>Spirochaetia</taxon>
        <taxon>Spirochaetales</taxon>
        <taxon>Treponemataceae</taxon>
        <taxon>Treponema</taxon>
    </lineage>
</organism>
<dbReference type="eggNOG" id="COG2114">
    <property type="taxonomic scope" value="Bacteria"/>
</dbReference>
<dbReference type="CDD" id="cd00156">
    <property type="entry name" value="REC"/>
    <property type="match status" value="1"/>
</dbReference>
<name>F4LNS9_TREBD</name>
<evidence type="ECO:0000259" key="4">
    <source>
        <dbReference type="PROSITE" id="PS50125"/>
    </source>
</evidence>
<dbReference type="CDD" id="cd07302">
    <property type="entry name" value="CHD"/>
    <property type="match status" value="1"/>
</dbReference>
<dbReference type="Proteomes" id="UP000006546">
    <property type="component" value="Chromosome"/>
</dbReference>
<feature type="domain" description="Guanylate cyclase" evidence="4">
    <location>
        <begin position="362"/>
        <end position="495"/>
    </location>
</feature>
<protein>
    <submittedName>
        <fullName evidence="5">Adenylate/guanylate cyclase</fullName>
    </submittedName>
</protein>
<dbReference type="HOGENOM" id="CLU_445442_0_0_12"/>
<dbReference type="SUPFAM" id="SSF48452">
    <property type="entry name" value="TPR-like"/>
    <property type="match status" value="1"/>
</dbReference>
<dbReference type="SMART" id="SM00448">
    <property type="entry name" value="REC"/>
    <property type="match status" value="1"/>
</dbReference>
<dbReference type="STRING" id="906968.Trebr_1490"/>
<gene>
    <name evidence="5" type="ordered locus">Trebr_1490</name>
</gene>
<dbReference type="SUPFAM" id="SSF55073">
    <property type="entry name" value="Nucleotide cyclase"/>
    <property type="match status" value="1"/>
</dbReference>